<protein>
    <recommendedName>
        <fullName evidence="6 7">RNA polymerase sigma-70 domain-containing protein</fullName>
    </recommendedName>
</protein>
<feature type="domain" description="RNA polymerase sigma-70" evidence="6">
    <location>
        <begin position="198"/>
        <end position="211"/>
    </location>
</feature>
<dbReference type="Pfam" id="PF04542">
    <property type="entry name" value="Sigma70_r2"/>
    <property type="match status" value="1"/>
</dbReference>
<dbReference type="PANTHER" id="PTHR30603">
    <property type="entry name" value="RNA POLYMERASE SIGMA FACTOR RPO"/>
    <property type="match status" value="1"/>
</dbReference>
<dbReference type="PROSITE" id="PS00715">
    <property type="entry name" value="SIGMA70_1"/>
    <property type="match status" value="1"/>
</dbReference>
<dbReference type="InterPro" id="IPR007627">
    <property type="entry name" value="RNA_pol_sigma70_r2"/>
</dbReference>
<keyword evidence="2" id="KW-0805">Transcription regulation</keyword>
<evidence type="ECO:0000256" key="1">
    <source>
        <dbReference type="ARBA" id="ARBA00007788"/>
    </source>
</evidence>
<accession>A0AAV0ZH40</accession>
<comment type="similarity">
    <text evidence="1">Belongs to the sigma-70 factor family.</text>
</comment>
<dbReference type="InterPro" id="IPR000943">
    <property type="entry name" value="RNA_pol_sigma70"/>
</dbReference>
<dbReference type="InterPro" id="IPR007630">
    <property type="entry name" value="RNA_pol_sigma70_r4"/>
</dbReference>
<keyword evidence="3" id="KW-0731">Sigma factor</keyword>
<dbReference type="AlphaFoldDB" id="A0AAV0ZH40"/>
<keyword evidence="5" id="KW-0804">Transcription</keyword>
<evidence type="ECO:0000259" key="7">
    <source>
        <dbReference type="PROSITE" id="PS00716"/>
    </source>
</evidence>
<dbReference type="SUPFAM" id="SSF88659">
    <property type="entry name" value="Sigma3 and sigma4 domains of RNA polymerase sigma factors"/>
    <property type="match status" value="2"/>
</dbReference>
<dbReference type="NCBIfam" id="TIGR02937">
    <property type="entry name" value="sigma70-ECF"/>
    <property type="match status" value="1"/>
</dbReference>
<dbReference type="InterPro" id="IPR050239">
    <property type="entry name" value="Sigma-70_RNA_pol_init_factors"/>
</dbReference>
<dbReference type="GO" id="GO:0016987">
    <property type="term" value="F:sigma factor activity"/>
    <property type="evidence" value="ECO:0007669"/>
    <property type="project" value="UniProtKB-KW"/>
</dbReference>
<gene>
    <name evidence="8" type="ORF">VFH_II019160</name>
</gene>
<evidence type="ECO:0000313" key="8">
    <source>
        <dbReference type="EMBL" id="CAI8596112.1"/>
    </source>
</evidence>
<evidence type="ECO:0000256" key="3">
    <source>
        <dbReference type="ARBA" id="ARBA00023082"/>
    </source>
</evidence>
<dbReference type="InterPro" id="IPR007624">
    <property type="entry name" value="RNA_pol_sigma70_r3"/>
</dbReference>
<organism evidence="8 9">
    <name type="scientific">Vicia faba</name>
    <name type="common">Broad bean</name>
    <name type="synonym">Faba vulgaris</name>
    <dbReference type="NCBI Taxonomy" id="3906"/>
    <lineage>
        <taxon>Eukaryota</taxon>
        <taxon>Viridiplantae</taxon>
        <taxon>Streptophyta</taxon>
        <taxon>Embryophyta</taxon>
        <taxon>Tracheophyta</taxon>
        <taxon>Spermatophyta</taxon>
        <taxon>Magnoliopsida</taxon>
        <taxon>eudicotyledons</taxon>
        <taxon>Gunneridae</taxon>
        <taxon>Pentapetalae</taxon>
        <taxon>rosids</taxon>
        <taxon>fabids</taxon>
        <taxon>Fabales</taxon>
        <taxon>Fabaceae</taxon>
        <taxon>Papilionoideae</taxon>
        <taxon>50 kb inversion clade</taxon>
        <taxon>NPAAA clade</taxon>
        <taxon>Hologalegina</taxon>
        <taxon>IRL clade</taxon>
        <taxon>Fabeae</taxon>
        <taxon>Vicia</taxon>
    </lineage>
</organism>
<dbReference type="PRINTS" id="PR00046">
    <property type="entry name" value="SIGMA70FCT"/>
</dbReference>
<dbReference type="Pfam" id="PF04545">
    <property type="entry name" value="Sigma70_r4"/>
    <property type="match status" value="1"/>
</dbReference>
<dbReference type="Gene3D" id="1.10.601.10">
    <property type="entry name" value="RNA Polymerase Primary Sigma Factor"/>
    <property type="match status" value="1"/>
</dbReference>
<keyword evidence="9" id="KW-1185">Reference proteome</keyword>
<dbReference type="SUPFAM" id="SSF88946">
    <property type="entry name" value="Sigma2 domain of RNA polymerase sigma factors"/>
    <property type="match status" value="1"/>
</dbReference>
<feature type="domain" description="RNA polymerase sigma-70" evidence="7">
    <location>
        <begin position="367"/>
        <end position="393"/>
    </location>
</feature>
<dbReference type="GO" id="GO:0003677">
    <property type="term" value="F:DNA binding"/>
    <property type="evidence" value="ECO:0007669"/>
    <property type="project" value="UniProtKB-KW"/>
</dbReference>
<evidence type="ECO:0000313" key="9">
    <source>
        <dbReference type="Proteomes" id="UP001157006"/>
    </source>
</evidence>
<dbReference type="PROSITE" id="PS00716">
    <property type="entry name" value="SIGMA70_2"/>
    <property type="match status" value="1"/>
</dbReference>
<dbReference type="InterPro" id="IPR036388">
    <property type="entry name" value="WH-like_DNA-bd_sf"/>
</dbReference>
<dbReference type="Pfam" id="PF04539">
    <property type="entry name" value="Sigma70_r3"/>
    <property type="match status" value="1"/>
</dbReference>
<sequence length="407" mass="46129">MSLTSLPAFPSLKTHHSIQPSLTTTIPSKFGANLVYSGNAAATEAVTLANTAVDVEATRNGKVWPIVDSENGVVREKSIGIDDMRRKRRRKRRKNLGCVVEEKNFQNNFLRHKMVVGSVTSEFLSSTEEAELCLCLKEGARIEVSNQRMTEHEGNLAFSKRFALENARESKERLARDYRGLIASIAGYYQGKGMSIEDLIQEGTIGLFRGAEKFDPSRGCKLSTYVYWWIKQAINKALAKKSRLIRLPGEKYGMVAKIMEANNVLSRRLRRKPTYDEIAEALNMNVSTVILVSECSRHPVSLDRAITDQSNLKFKEIIQGPDEMIPEKMVERKLVKEGVVKLLSTLNKREEEIVRLYYGLNGQTALSFEEIGKLLKLSRERIRQIHWIALSKLKETTLVDSLKFYVL</sequence>
<dbReference type="InterPro" id="IPR014284">
    <property type="entry name" value="RNA_pol_sigma-70_dom"/>
</dbReference>
<dbReference type="GO" id="GO:0006352">
    <property type="term" value="P:DNA-templated transcription initiation"/>
    <property type="evidence" value="ECO:0007669"/>
    <property type="project" value="InterPro"/>
</dbReference>
<name>A0AAV0ZH40_VICFA</name>
<evidence type="ECO:0000256" key="2">
    <source>
        <dbReference type="ARBA" id="ARBA00023015"/>
    </source>
</evidence>
<dbReference type="EMBL" id="OX451737">
    <property type="protein sequence ID" value="CAI8596112.1"/>
    <property type="molecule type" value="Genomic_DNA"/>
</dbReference>
<evidence type="ECO:0000259" key="6">
    <source>
        <dbReference type="PROSITE" id="PS00715"/>
    </source>
</evidence>
<evidence type="ECO:0000256" key="4">
    <source>
        <dbReference type="ARBA" id="ARBA00023125"/>
    </source>
</evidence>
<dbReference type="PANTHER" id="PTHR30603:SF47">
    <property type="entry name" value="RNA POLYMERASE SIGMA FACTOR SIGD, CHLOROPLASTIC"/>
    <property type="match status" value="1"/>
</dbReference>
<reference evidence="8 9" key="1">
    <citation type="submission" date="2023-01" db="EMBL/GenBank/DDBJ databases">
        <authorList>
            <person name="Kreplak J."/>
        </authorList>
    </citation>
    <scope>NUCLEOTIDE SEQUENCE [LARGE SCALE GENOMIC DNA]</scope>
</reference>
<evidence type="ECO:0000256" key="5">
    <source>
        <dbReference type="ARBA" id="ARBA00023163"/>
    </source>
</evidence>
<dbReference type="CDD" id="cd06171">
    <property type="entry name" value="Sigma70_r4"/>
    <property type="match status" value="1"/>
</dbReference>
<keyword evidence="4" id="KW-0238">DNA-binding</keyword>
<dbReference type="GO" id="GO:0071482">
    <property type="term" value="P:cellular response to light stimulus"/>
    <property type="evidence" value="ECO:0007669"/>
    <property type="project" value="EnsemblPlants"/>
</dbReference>
<dbReference type="Gene3D" id="1.10.10.10">
    <property type="entry name" value="Winged helix-like DNA-binding domain superfamily/Winged helix DNA-binding domain"/>
    <property type="match status" value="2"/>
</dbReference>
<dbReference type="Proteomes" id="UP001157006">
    <property type="component" value="Chromosome 2"/>
</dbReference>
<dbReference type="InterPro" id="IPR013325">
    <property type="entry name" value="RNA_pol_sigma_r2"/>
</dbReference>
<proteinExistence type="inferred from homology"/>
<dbReference type="InterPro" id="IPR013324">
    <property type="entry name" value="RNA_pol_sigma_r3/r4-like"/>
</dbReference>